<sequence length="161" mass="18883">MRVNRQDAWTKEEDLLLANTVIDYIKKGNTQLESFKHVAEKLNRTPAACGFRWNATIRKRYTDEIDAAKEARKKVDIEVPELDVQDDKLSSIKSVDQAIKWLEQLKQDTKNQLLNNQDQVLTSYIDENKKMKEELANYQLLIKKIKSLIDEFVIIENELMK</sequence>
<proteinExistence type="predicted"/>
<protein>
    <submittedName>
        <fullName evidence="4">Uncharacterized protein</fullName>
    </submittedName>
</protein>
<reference evidence="4 5" key="1">
    <citation type="submission" date="2011-01" db="EMBL/GenBank/DDBJ databases">
        <title>Whole genome sequence of Amphibacillus xylinus NBRC 15112.</title>
        <authorList>
            <person name="Nakazawa H."/>
            <person name="Katano Y."/>
            <person name="Nakamura S."/>
            <person name="Sasagawa M."/>
            <person name="Fukada J."/>
            <person name="Arai T."/>
            <person name="Sasakura N."/>
            <person name="Mochizuki D."/>
            <person name="Hosoyama A."/>
            <person name="Harada K."/>
            <person name="Horikawa H."/>
            <person name="Kato Y."/>
            <person name="Harada T."/>
            <person name="Sasaki K."/>
            <person name="Sekiguchi M."/>
            <person name="Hodoyama M."/>
            <person name="Nishiko R."/>
            <person name="Narita H."/>
            <person name="Hanamaki A."/>
            <person name="Hata C."/>
            <person name="Konno Y."/>
            <person name="Niimura Y."/>
            <person name="Yamazaki S."/>
            <person name="Fujita N."/>
        </authorList>
    </citation>
    <scope>NUCLEOTIDE SEQUENCE [LARGE SCALE GENOMIC DNA]</scope>
    <source>
        <strain evidence="5">ATCC 51415 / DSM 6626 / JCM 7361 / LMG 17667 / NBRC 15112 / Ep01</strain>
    </source>
</reference>
<gene>
    <name evidence="4" type="ordered locus">AXY_15980</name>
</gene>
<feature type="coiled-coil region" evidence="1">
    <location>
        <begin position="114"/>
        <end position="151"/>
    </location>
</feature>
<dbReference type="PROSITE" id="PS51294">
    <property type="entry name" value="HTH_MYB"/>
    <property type="match status" value="1"/>
</dbReference>
<dbReference type="EMBL" id="AP012050">
    <property type="protein sequence ID" value="BAM47730.1"/>
    <property type="molecule type" value="Genomic_DNA"/>
</dbReference>
<feature type="domain" description="Myb-like" evidence="2">
    <location>
        <begin position="5"/>
        <end position="57"/>
    </location>
</feature>
<evidence type="ECO:0000259" key="3">
    <source>
        <dbReference type="PROSITE" id="PS51294"/>
    </source>
</evidence>
<accession>K0IYW2</accession>
<name>K0IYW2_AMPXN</name>
<dbReference type="InterPro" id="IPR017930">
    <property type="entry name" value="Myb_dom"/>
</dbReference>
<dbReference type="AlphaFoldDB" id="K0IYW2"/>
<dbReference type="OrthoDB" id="2845592at2"/>
<dbReference type="InterPro" id="IPR001005">
    <property type="entry name" value="SANT/Myb"/>
</dbReference>
<dbReference type="SMART" id="SM00717">
    <property type="entry name" value="SANT"/>
    <property type="match status" value="1"/>
</dbReference>
<dbReference type="PROSITE" id="PS50090">
    <property type="entry name" value="MYB_LIKE"/>
    <property type="match status" value="1"/>
</dbReference>
<keyword evidence="5" id="KW-1185">Reference proteome</keyword>
<dbReference type="STRING" id="698758.AXY_15980"/>
<dbReference type="Pfam" id="PF13921">
    <property type="entry name" value="Myb_DNA-bind_6"/>
    <property type="match status" value="1"/>
</dbReference>
<feature type="domain" description="HTH myb-type" evidence="3">
    <location>
        <begin position="1"/>
        <end position="61"/>
    </location>
</feature>
<dbReference type="InterPro" id="IPR014243">
    <property type="entry name" value="RsfA-like"/>
</dbReference>
<dbReference type="PATRIC" id="fig|698758.3.peg.1595"/>
<dbReference type="SUPFAM" id="SSF46689">
    <property type="entry name" value="Homeodomain-like"/>
    <property type="match status" value="1"/>
</dbReference>
<evidence type="ECO:0000256" key="1">
    <source>
        <dbReference type="SAM" id="Coils"/>
    </source>
</evidence>
<dbReference type="KEGG" id="axl:AXY_15980"/>
<evidence type="ECO:0000313" key="5">
    <source>
        <dbReference type="Proteomes" id="UP000006294"/>
    </source>
</evidence>
<keyword evidence="1" id="KW-0175">Coiled coil</keyword>
<organism evidence="4 5">
    <name type="scientific">Amphibacillus xylanus (strain ATCC 51415 / DSM 6626 / JCM 7361 / LMG 17667 / NBRC 15112 / Ep01)</name>
    <dbReference type="NCBI Taxonomy" id="698758"/>
    <lineage>
        <taxon>Bacteria</taxon>
        <taxon>Bacillati</taxon>
        <taxon>Bacillota</taxon>
        <taxon>Bacilli</taxon>
        <taxon>Bacillales</taxon>
        <taxon>Bacillaceae</taxon>
        <taxon>Amphibacillus</taxon>
    </lineage>
</organism>
<dbReference type="Gene3D" id="1.10.10.60">
    <property type="entry name" value="Homeodomain-like"/>
    <property type="match status" value="1"/>
</dbReference>
<dbReference type="eggNOG" id="ENOG5032R4R">
    <property type="taxonomic scope" value="Bacteria"/>
</dbReference>
<dbReference type="InterPro" id="IPR009057">
    <property type="entry name" value="Homeodomain-like_sf"/>
</dbReference>
<dbReference type="RefSeq" id="WP_015010327.1">
    <property type="nucleotide sequence ID" value="NC_018704.1"/>
</dbReference>
<evidence type="ECO:0000259" key="2">
    <source>
        <dbReference type="PROSITE" id="PS50090"/>
    </source>
</evidence>
<dbReference type="PANTHER" id="PTHR41302">
    <property type="entry name" value="PRESPORE-SPECIFIC TRANSCRIPTIONAL REGULATOR RSFA-RELATED"/>
    <property type="match status" value="1"/>
</dbReference>
<evidence type="ECO:0000313" key="4">
    <source>
        <dbReference type="EMBL" id="BAM47730.1"/>
    </source>
</evidence>
<dbReference type="Proteomes" id="UP000006294">
    <property type="component" value="Chromosome"/>
</dbReference>
<dbReference type="HOGENOM" id="CLU_095991_0_0_9"/>
<dbReference type="PANTHER" id="PTHR41302:SF2">
    <property type="entry name" value="PRESPORE SPECIFIC TRANSCRIPTIONAL ACTIVATOR RSFA"/>
    <property type="match status" value="1"/>
</dbReference>